<accession>A0A1Q2HMZ6</accession>
<keyword evidence="1" id="KW-0732">Signal</keyword>
<dbReference type="AlphaFoldDB" id="A0A1Q2HMZ6"/>
<name>A0A1Q2HMZ6_9BACT</name>
<proteinExistence type="predicted"/>
<evidence type="ECO:0000313" key="2">
    <source>
        <dbReference type="EMBL" id="AQQ08847.1"/>
    </source>
</evidence>
<organism evidence="2 3">
    <name type="scientific">Sedimentisphaera cyanobacteriorum</name>
    <dbReference type="NCBI Taxonomy" id="1940790"/>
    <lineage>
        <taxon>Bacteria</taxon>
        <taxon>Pseudomonadati</taxon>
        <taxon>Planctomycetota</taxon>
        <taxon>Phycisphaerae</taxon>
        <taxon>Sedimentisphaerales</taxon>
        <taxon>Sedimentisphaeraceae</taxon>
        <taxon>Sedimentisphaera</taxon>
    </lineage>
</organism>
<evidence type="ECO:0000313" key="3">
    <source>
        <dbReference type="Proteomes" id="UP000188273"/>
    </source>
</evidence>
<feature type="signal peptide" evidence="1">
    <location>
        <begin position="1"/>
        <end position="21"/>
    </location>
</feature>
<dbReference type="EMBL" id="CP019633">
    <property type="protein sequence ID" value="AQQ08847.1"/>
    <property type="molecule type" value="Genomic_DNA"/>
</dbReference>
<reference evidence="3" key="1">
    <citation type="submission" date="2017-02" db="EMBL/GenBank/DDBJ databases">
        <title>Comparative genomics and description of representatives of a novel lineage of planctomycetes thriving in anoxic sediments.</title>
        <authorList>
            <person name="Spring S."/>
            <person name="Bunk B."/>
            <person name="Sproer C."/>
            <person name="Klenk H.-P."/>
        </authorList>
    </citation>
    <scope>NUCLEOTIDE SEQUENCE [LARGE SCALE GENOMIC DNA]</scope>
    <source>
        <strain evidence="3">L21-RPul-D3</strain>
    </source>
</reference>
<dbReference type="RefSeq" id="WP_123785121.1">
    <property type="nucleotide sequence ID" value="NZ_CP019633.1"/>
</dbReference>
<keyword evidence="3" id="KW-1185">Reference proteome</keyword>
<dbReference type="OrthoDB" id="9792444at2"/>
<protein>
    <submittedName>
        <fullName evidence="2">GLUG domain protein</fullName>
    </submittedName>
</protein>
<dbReference type="Proteomes" id="UP000188273">
    <property type="component" value="Chromosome"/>
</dbReference>
<dbReference type="Gene3D" id="2.160.20.110">
    <property type="match status" value="2"/>
</dbReference>
<dbReference type="KEGG" id="pbu:L21SP3_00638"/>
<sequence precursor="true">MKLILRLSVLTTLLLNSAVLAEDWPWEGSGTSTDPFLINTVEDFNKIDKDPFHMDKHYVLTASLDFEGSEPNTIGSESYPFQGQFVGKYVDPDTGSESIGSLNNFSLTSKGPRPCGIFRVVGSEGKIYSLTVNSPSIASTSNAATGGIAGRSSGIINECSVLNAQISGKNGVGGIAGYNSGIINFCSSEGDITGENTTGGICGYLEGGELTQSTFDGTVTGIEYTGGGVGGINSFSAASDCTINAHVSGASYAGGFCGTASESSITDCVVYGSVEASSWAGGMCGINYAEFRTCAAYTDVSATNSLTYGLNNLSLEAVTYAGGFAGVNNDVIENCFARGGVQLSVDAGSFSISDFVESAENQPSVFSHSYAGGFAGLNSGSISRSYSAGQVDGGLLADSSASDYASDPNFVTDVLYEGGFTGKNDSVISGSYFDQDTSGLTGEESDGGLAKTTSEMKTQATFQHWDFADTWRIDGSYPQFGWQVSVSFNPSSYTETLIAGSTAIFKPQAEMDGEGSLSCQITVEYSEGSGWISASPASFELNTSEPKKKLDVTLNPDGMLAGVYEADIVLSSGSLEYDVLLPVKMIVLGDFNGDSKVDIKDFVHFANLWKEGNLTNSDLLGFASNWLN</sequence>
<evidence type="ECO:0000256" key="1">
    <source>
        <dbReference type="SAM" id="SignalP"/>
    </source>
</evidence>
<gene>
    <name evidence="2" type="ORF">L21SP3_00638</name>
</gene>
<dbReference type="STRING" id="1940790.L21SP3_00638"/>
<feature type="chain" id="PRO_5013134559" evidence="1">
    <location>
        <begin position="22"/>
        <end position="628"/>
    </location>
</feature>